<proteinExistence type="predicted"/>
<evidence type="ECO:0000256" key="3">
    <source>
        <dbReference type="ARBA" id="ARBA00022771"/>
    </source>
</evidence>
<evidence type="ECO:0000256" key="1">
    <source>
        <dbReference type="ARBA" id="ARBA00022723"/>
    </source>
</evidence>
<name>A0ABD0TCB2_LOXSC</name>
<dbReference type="SMART" id="SM00355">
    <property type="entry name" value="ZnF_C2H2"/>
    <property type="match status" value="9"/>
</dbReference>
<sequence length="443" mass="51377">MEVSSVCRICLSSEASKDISDLKSNQSDGKTSSDIVLFCLSIEVEIDSKISTKLCIKCLKIITCFYNFKLIALKNDAYLKNAAYSSKIKSEIFLNEDIKDEELSICGSDNSEIPMSPDIEIKEETIIYEEEYLESCQSDDELLSEIKKVKKALVSEDKKIKKKDNYDVTKNKGKKEKKNQLQVCSECGKSVKNLIEHVKRHERHRDPCKRFQCPLCEQTFTSYDGRSRHKRLIHWGVKKPCPICKKMVKDLKQHNRSIHDTSRFRFECDSCGKGFSRLSALKTHSSVHSSARPHACDQCDKRFRLFSNMCQHKRVVHDISARNRMCQFCSKTFTGERDLQRHLRIHTNEKPYQCKECGKAFATDTVLKNHMFVHSGEKAFKCKICGKRFRAPGTLTNHMLTHTREKRFGCHYCDMKFHRHDHVKQHEVAVHKINKIPVELKNI</sequence>
<dbReference type="FunFam" id="3.30.160.60:FF:000688">
    <property type="entry name" value="zinc finger protein 197 isoform X1"/>
    <property type="match status" value="1"/>
</dbReference>
<evidence type="ECO:0000256" key="5">
    <source>
        <dbReference type="ARBA" id="ARBA00023242"/>
    </source>
</evidence>
<dbReference type="PROSITE" id="PS00028">
    <property type="entry name" value="ZINC_FINGER_C2H2_1"/>
    <property type="match status" value="6"/>
</dbReference>
<reference evidence="10 11" key="1">
    <citation type="submission" date="2024-06" db="EMBL/GenBank/DDBJ databases">
        <title>A chromosome-level genome assembly of beet webworm, Loxostege sticticalis.</title>
        <authorList>
            <person name="Zhang Y."/>
        </authorList>
    </citation>
    <scope>NUCLEOTIDE SEQUENCE [LARGE SCALE GENOMIC DNA]</scope>
    <source>
        <strain evidence="10">AQ028</strain>
        <tissue evidence="10">Male pupae</tissue>
    </source>
</reference>
<dbReference type="InterPro" id="IPR012934">
    <property type="entry name" value="Znf_AD"/>
</dbReference>
<dbReference type="InterPro" id="IPR013087">
    <property type="entry name" value="Znf_C2H2_type"/>
</dbReference>
<dbReference type="GO" id="GO:0008270">
    <property type="term" value="F:zinc ion binding"/>
    <property type="evidence" value="ECO:0007669"/>
    <property type="project" value="UniProtKB-UniRule"/>
</dbReference>
<evidence type="ECO:0000256" key="6">
    <source>
        <dbReference type="PROSITE-ProRule" id="PRU00042"/>
    </source>
</evidence>
<feature type="domain" description="C2H2-type" evidence="8">
    <location>
        <begin position="266"/>
        <end position="293"/>
    </location>
</feature>
<dbReference type="SUPFAM" id="SSF57716">
    <property type="entry name" value="Glucocorticoid receptor-like (DNA-binding domain)"/>
    <property type="match status" value="1"/>
</dbReference>
<feature type="binding site" evidence="7">
    <location>
        <position position="10"/>
    </location>
    <ligand>
        <name>Zn(2+)</name>
        <dbReference type="ChEBI" id="CHEBI:29105"/>
    </ligand>
</feature>
<evidence type="ECO:0000259" key="9">
    <source>
        <dbReference type="PROSITE" id="PS51915"/>
    </source>
</evidence>
<feature type="domain" description="C2H2-type" evidence="8">
    <location>
        <begin position="408"/>
        <end position="436"/>
    </location>
</feature>
<dbReference type="Proteomes" id="UP001549921">
    <property type="component" value="Unassembled WGS sequence"/>
</dbReference>
<feature type="domain" description="C2H2-type" evidence="8">
    <location>
        <begin position="211"/>
        <end position="239"/>
    </location>
</feature>
<feature type="domain" description="C2H2-type" evidence="8">
    <location>
        <begin position="294"/>
        <end position="317"/>
    </location>
</feature>
<keyword evidence="5" id="KW-0539">Nucleus</keyword>
<dbReference type="FunFam" id="3.30.160.60:FF:000634">
    <property type="entry name" value="Zinc finger X-chromosomal protein"/>
    <property type="match status" value="1"/>
</dbReference>
<dbReference type="InterPro" id="IPR036236">
    <property type="entry name" value="Znf_C2H2_sf"/>
</dbReference>
<dbReference type="PANTHER" id="PTHR24377">
    <property type="entry name" value="IP01015P-RELATED"/>
    <property type="match status" value="1"/>
</dbReference>
<dbReference type="Pfam" id="PF00096">
    <property type="entry name" value="zf-C2H2"/>
    <property type="match status" value="1"/>
</dbReference>
<evidence type="ECO:0000313" key="11">
    <source>
        <dbReference type="Proteomes" id="UP001549921"/>
    </source>
</evidence>
<keyword evidence="3 6" id="KW-0863">Zinc-finger</keyword>
<dbReference type="Pfam" id="PF13912">
    <property type="entry name" value="zf-C2H2_6"/>
    <property type="match status" value="1"/>
</dbReference>
<dbReference type="AlphaFoldDB" id="A0ABD0TCB2"/>
<dbReference type="GO" id="GO:0030674">
    <property type="term" value="F:protein-macromolecule adaptor activity"/>
    <property type="evidence" value="ECO:0007669"/>
    <property type="project" value="UniProtKB-ARBA"/>
</dbReference>
<feature type="binding site" evidence="7">
    <location>
        <position position="7"/>
    </location>
    <ligand>
        <name>Zn(2+)</name>
        <dbReference type="ChEBI" id="CHEBI:29105"/>
    </ligand>
</feature>
<feature type="binding site" evidence="7">
    <location>
        <position position="55"/>
    </location>
    <ligand>
        <name>Zn(2+)</name>
        <dbReference type="ChEBI" id="CHEBI:29105"/>
    </ligand>
</feature>
<dbReference type="FunFam" id="3.30.160.60:FF:000100">
    <property type="entry name" value="Zinc finger 45-like"/>
    <property type="match status" value="1"/>
</dbReference>
<feature type="binding site" evidence="7">
    <location>
        <position position="58"/>
    </location>
    <ligand>
        <name>Zn(2+)</name>
        <dbReference type="ChEBI" id="CHEBI:29105"/>
    </ligand>
</feature>
<feature type="domain" description="C2H2-type" evidence="8">
    <location>
        <begin position="352"/>
        <end position="379"/>
    </location>
</feature>
<evidence type="ECO:0000256" key="4">
    <source>
        <dbReference type="ARBA" id="ARBA00022833"/>
    </source>
</evidence>
<protein>
    <submittedName>
        <fullName evidence="10">Uncharacterized protein</fullName>
    </submittedName>
</protein>
<dbReference type="Pfam" id="PF07776">
    <property type="entry name" value="zf-AD"/>
    <property type="match status" value="1"/>
</dbReference>
<evidence type="ECO:0000313" key="10">
    <source>
        <dbReference type="EMBL" id="KAL0840996.1"/>
    </source>
</evidence>
<feature type="domain" description="ZAD" evidence="9">
    <location>
        <begin position="5"/>
        <end position="82"/>
    </location>
</feature>
<dbReference type="EMBL" id="JBEDNZ010000006">
    <property type="protein sequence ID" value="KAL0840996.1"/>
    <property type="molecule type" value="Genomic_DNA"/>
</dbReference>
<dbReference type="InterPro" id="IPR050826">
    <property type="entry name" value="Krueppel_C2H2_ZnFinger"/>
</dbReference>
<dbReference type="PROSITE" id="PS50157">
    <property type="entry name" value="ZINC_FINGER_C2H2_2"/>
    <property type="match status" value="7"/>
</dbReference>
<organism evidence="10 11">
    <name type="scientific">Loxostege sticticalis</name>
    <name type="common">Beet webworm moth</name>
    <dbReference type="NCBI Taxonomy" id="481309"/>
    <lineage>
        <taxon>Eukaryota</taxon>
        <taxon>Metazoa</taxon>
        <taxon>Ecdysozoa</taxon>
        <taxon>Arthropoda</taxon>
        <taxon>Hexapoda</taxon>
        <taxon>Insecta</taxon>
        <taxon>Pterygota</taxon>
        <taxon>Neoptera</taxon>
        <taxon>Endopterygota</taxon>
        <taxon>Lepidoptera</taxon>
        <taxon>Glossata</taxon>
        <taxon>Ditrysia</taxon>
        <taxon>Pyraloidea</taxon>
        <taxon>Crambidae</taxon>
        <taxon>Pyraustinae</taxon>
        <taxon>Loxostege</taxon>
    </lineage>
</organism>
<dbReference type="SMART" id="SM00868">
    <property type="entry name" value="zf-AD"/>
    <property type="match status" value="1"/>
</dbReference>
<dbReference type="SUPFAM" id="SSF57667">
    <property type="entry name" value="beta-beta-alpha zinc fingers"/>
    <property type="match status" value="4"/>
</dbReference>
<keyword evidence="1 7" id="KW-0479">Metal-binding</keyword>
<dbReference type="Pfam" id="PF13465">
    <property type="entry name" value="zf-H2C2_2"/>
    <property type="match status" value="1"/>
</dbReference>
<evidence type="ECO:0000259" key="8">
    <source>
        <dbReference type="PROSITE" id="PS50157"/>
    </source>
</evidence>
<evidence type="ECO:0000256" key="7">
    <source>
        <dbReference type="PROSITE-ProRule" id="PRU01263"/>
    </source>
</evidence>
<accession>A0ABD0TCB2</accession>
<keyword evidence="2" id="KW-0677">Repeat</keyword>
<dbReference type="Gene3D" id="3.30.160.60">
    <property type="entry name" value="Classic Zinc Finger"/>
    <property type="match status" value="6"/>
</dbReference>
<dbReference type="Gene3D" id="3.40.1800.20">
    <property type="match status" value="1"/>
</dbReference>
<evidence type="ECO:0000256" key="2">
    <source>
        <dbReference type="ARBA" id="ARBA00022737"/>
    </source>
</evidence>
<keyword evidence="4 7" id="KW-0862">Zinc</keyword>
<gene>
    <name evidence="10" type="ORF">ABMA28_014774</name>
</gene>
<dbReference type="PROSITE" id="PS51915">
    <property type="entry name" value="ZAD"/>
    <property type="match status" value="1"/>
</dbReference>
<feature type="domain" description="C2H2-type" evidence="8">
    <location>
        <begin position="324"/>
        <end position="351"/>
    </location>
</feature>
<comment type="caution">
    <text evidence="10">The sequence shown here is derived from an EMBL/GenBank/DDBJ whole genome shotgun (WGS) entry which is preliminary data.</text>
</comment>
<feature type="domain" description="C2H2-type" evidence="8">
    <location>
        <begin position="380"/>
        <end position="407"/>
    </location>
</feature>